<organism evidence="2 3">
    <name type="scientific">Dreissena polymorpha</name>
    <name type="common">Zebra mussel</name>
    <name type="synonym">Mytilus polymorpha</name>
    <dbReference type="NCBI Taxonomy" id="45954"/>
    <lineage>
        <taxon>Eukaryota</taxon>
        <taxon>Metazoa</taxon>
        <taxon>Spiralia</taxon>
        <taxon>Lophotrochozoa</taxon>
        <taxon>Mollusca</taxon>
        <taxon>Bivalvia</taxon>
        <taxon>Autobranchia</taxon>
        <taxon>Heteroconchia</taxon>
        <taxon>Euheterodonta</taxon>
        <taxon>Imparidentia</taxon>
        <taxon>Neoheterodontei</taxon>
        <taxon>Myida</taxon>
        <taxon>Dreissenoidea</taxon>
        <taxon>Dreissenidae</taxon>
        <taxon>Dreissena</taxon>
    </lineage>
</organism>
<dbReference type="PANTHER" id="PTHR46312:SF2">
    <property type="entry name" value="NUCLEOTIDE-BINDING OLIGOMERIZATION DOMAIN-CONTAINING PROTEIN 2-LIKE"/>
    <property type="match status" value="1"/>
</dbReference>
<proteinExistence type="predicted"/>
<name>A0A9D3YBY7_DREPO</name>
<accession>A0A9D3YBY7</accession>
<reference evidence="2" key="1">
    <citation type="journal article" date="2019" name="bioRxiv">
        <title>The Genome of the Zebra Mussel, Dreissena polymorpha: A Resource for Invasive Species Research.</title>
        <authorList>
            <person name="McCartney M.A."/>
            <person name="Auch B."/>
            <person name="Kono T."/>
            <person name="Mallez S."/>
            <person name="Zhang Y."/>
            <person name="Obille A."/>
            <person name="Becker A."/>
            <person name="Abrahante J.E."/>
            <person name="Garbe J."/>
            <person name="Badalamenti J.P."/>
            <person name="Herman A."/>
            <person name="Mangelson H."/>
            <person name="Liachko I."/>
            <person name="Sullivan S."/>
            <person name="Sone E.D."/>
            <person name="Koren S."/>
            <person name="Silverstein K.A.T."/>
            <person name="Beckman K.B."/>
            <person name="Gohl D.M."/>
        </authorList>
    </citation>
    <scope>NUCLEOTIDE SEQUENCE</scope>
    <source>
        <strain evidence="2">Duluth1</strain>
        <tissue evidence="2">Whole animal</tissue>
    </source>
</reference>
<dbReference type="InterPro" id="IPR027897">
    <property type="entry name" value="DUF4559"/>
</dbReference>
<dbReference type="Proteomes" id="UP000828390">
    <property type="component" value="Unassembled WGS sequence"/>
</dbReference>
<protein>
    <recommendedName>
        <fullName evidence="1">NACHT domain-containing protein</fullName>
    </recommendedName>
</protein>
<evidence type="ECO:0000313" key="2">
    <source>
        <dbReference type="EMBL" id="KAH3697563.1"/>
    </source>
</evidence>
<dbReference type="PANTHER" id="PTHR46312">
    <property type="entry name" value="NACHT DOMAIN-CONTAINING PROTEIN"/>
    <property type="match status" value="1"/>
</dbReference>
<dbReference type="InterPro" id="IPR007111">
    <property type="entry name" value="NACHT_NTPase"/>
</dbReference>
<feature type="domain" description="NACHT" evidence="1">
    <location>
        <begin position="439"/>
        <end position="559"/>
    </location>
</feature>
<dbReference type="EMBL" id="JAIWYP010000016">
    <property type="protein sequence ID" value="KAH3697563.1"/>
    <property type="molecule type" value="Genomic_DNA"/>
</dbReference>
<gene>
    <name evidence="2" type="ORF">DPMN_085066</name>
</gene>
<dbReference type="Gene3D" id="3.40.50.300">
    <property type="entry name" value="P-loop containing nucleotide triphosphate hydrolases"/>
    <property type="match status" value="1"/>
</dbReference>
<keyword evidence="3" id="KW-1185">Reference proteome</keyword>
<dbReference type="Pfam" id="PF15112">
    <property type="entry name" value="DUF4559"/>
    <property type="match status" value="1"/>
</dbReference>
<comment type="caution">
    <text evidence="2">The sequence shown here is derived from an EMBL/GenBank/DDBJ whole genome shotgun (WGS) entry which is preliminary data.</text>
</comment>
<sequence length="1308" mass="150793">MRSLIADQLKKVKEFNSNSINEMRSVIADQTERVKHDIHEHAEKCRVAFDEHVKKTTDLNNKESKCQGQPFIIRLEDVFTDKEMNNWLKSWLAIGIAKSGLDNFVDKEAQSVHSRIYNTVYSNLPSSTGPCTECFTVNLLKCSTPEICNKTVSCVCQSNHYKPCPMKICDKVCNEIIQEHRFKNVSWNNTSANKWSSDRWEIAKCFLPSEGYKETNTARETDFTGIISYLLNCKQFESKFSFSISPKRPCPPCLLTKARDIGRTVCHSRRCNVTDNALEDIFTTLANLLQDLSSDVDAQTAVAKLQKLLKNELELTTDIISLLNAAHTALKKTDTEQSLEEMNVFVTHCKQETGRKSSNIDEPNNQQSCQNLMDLLKIHYKQTFGHIPISALIESEDEKFSDIYITPNLHLMSQTTLRNTEKQVTKYKDLLVNDDKSYSHIFIQGEAGSGKTTYCAKLVLDWCEPTTKTEYPKKCNSTESRSKNEDLDFNDVHVLKQFKFVFYVALRRSLEQNEITRMIREQLIDLIYASDEDRQQAYALLDTILKTEICLIVLDGLDEWVDHEGKYALPILPISYRECTILITTRHWKLAEGKVKKSKIGKLMELKGVKNPDKVFKNILGRIFKGKQVDEKYSQFYEFTRNKKLRKLFAFPIMLGLIVCSWADGLLREGTQCEIYSLILDCLLKKVTYQDNRATFQTSTFSCFRGTQYLKPNIEVIDVLSKVAFHLLFDEQKEYSLIFTNQQLLKYCVSNEQTLFGLKSGILSEMKQSSRSRLSSLFSFIHKSVQEFLAAYYISSNVNVIDTVINKYCNRDDTERSDTYQVFVFVCGMNTLAANKMSALMAEHDDTPDMHWQFDTYGRITLNTTLQEILLDGYQEAQVHQHTDINLQLSHFVFKHGLFLSETTRNIAALHHIFTSTNSSVVQELVLDIANYGYANAEYRVTILPQPESFKVNRDGRCTICLPFNLSSCHKLKRLYINRTVTVLPGALLGLKLLKELCILCTYKQLDLSAFQQLELLHTSHDVTLIPDSLRSHNKLKQIKVTNVEQECRQNIVRTKFLLDDTDLAQFGSFFPIPYLIESIEMTDIDCSPILLRSLLNAMLDLNRRVNLKIQTKYLGTRTSMTFTANSGYTMEMDTCYSDWSKAIRGLHIKRLNLDVGEKTAGCLNFDVLLLNTIKSLVYLETLRIEMKYFLRTIELPSSLKVLILEYHEVSSSELCCMLEKLYSLNRTMKCWLKIGYLHMHIYYPVTKYHDDLRQRGLLAHVTQYRIHGDTNPDTTDDDSEDYDDGPTFEMVSRNIKHYISMRLQCQR</sequence>
<evidence type="ECO:0000259" key="1">
    <source>
        <dbReference type="PROSITE" id="PS50837"/>
    </source>
</evidence>
<dbReference type="SUPFAM" id="SSF52540">
    <property type="entry name" value="P-loop containing nucleoside triphosphate hydrolases"/>
    <property type="match status" value="1"/>
</dbReference>
<evidence type="ECO:0000313" key="3">
    <source>
        <dbReference type="Proteomes" id="UP000828390"/>
    </source>
</evidence>
<reference evidence="2" key="2">
    <citation type="submission" date="2020-11" db="EMBL/GenBank/DDBJ databases">
        <authorList>
            <person name="McCartney M.A."/>
            <person name="Auch B."/>
            <person name="Kono T."/>
            <person name="Mallez S."/>
            <person name="Becker A."/>
            <person name="Gohl D.M."/>
            <person name="Silverstein K.A.T."/>
            <person name="Koren S."/>
            <person name="Bechman K.B."/>
            <person name="Herman A."/>
            <person name="Abrahante J.E."/>
            <person name="Garbe J."/>
        </authorList>
    </citation>
    <scope>NUCLEOTIDE SEQUENCE</scope>
    <source>
        <strain evidence="2">Duluth1</strain>
        <tissue evidence="2">Whole animal</tissue>
    </source>
</reference>
<dbReference type="PROSITE" id="PS50837">
    <property type="entry name" value="NACHT"/>
    <property type="match status" value="1"/>
</dbReference>
<dbReference type="InterPro" id="IPR027417">
    <property type="entry name" value="P-loop_NTPase"/>
</dbReference>